<dbReference type="PANTHER" id="PTHR32370">
    <property type="entry name" value="OS12G0117600 PROTEIN"/>
    <property type="match status" value="1"/>
</dbReference>
<keyword evidence="4" id="KW-1185">Reference proteome</keyword>
<evidence type="ECO:0000313" key="4">
    <source>
        <dbReference type="Proteomes" id="UP000824469"/>
    </source>
</evidence>
<organism evidence="3 4">
    <name type="scientific">Taxus chinensis</name>
    <name type="common">Chinese yew</name>
    <name type="synonym">Taxus wallichiana var. chinensis</name>
    <dbReference type="NCBI Taxonomy" id="29808"/>
    <lineage>
        <taxon>Eukaryota</taxon>
        <taxon>Viridiplantae</taxon>
        <taxon>Streptophyta</taxon>
        <taxon>Embryophyta</taxon>
        <taxon>Tracheophyta</taxon>
        <taxon>Spermatophyta</taxon>
        <taxon>Pinopsida</taxon>
        <taxon>Pinidae</taxon>
        <taxon>Conifers II</taxon>
        <taxon>Cupressales</taxon>
        <taxon>Taxaceae</taxon>
        <taxon>Taxus</taxon>
    </lineage>
</organism>
<evidence type="ECO:0000256" key="1">
    <source>
        <dbReference type="ARBA" id="ARBA00022786"/>
    </source>
</evidence>
<reference evidence="3 4" key="1">
    <citation type="journal article" date="2021" name="Nat. Plants">
        <title>The Taxus genome provides insights into paclitaxel biosynthesis.</title>
        <authorList>
            <person name="Xiong X."/>
            <person name="Gou J."/>
            <person name="Liao Q."/>
            <person name="Li Y."/>
            <person name="Zhou Q."/>
            <person name="Bi G."/>
            <person name="Li C."/>
            <person name="Du R."/>
            <person name="Wang X."/>
            <person name="Sun T."/>
            <person name="Guo L."/>
            <person name="Liang H."/>
            <person name="Lu P."/>
            <person name="Wu Y."/>
            <person name="Zhang Z."/>
            <person name="Ro D.K."/>
            <person name="Shang Y."/>
            <person name="Huang S."/>
            <person name="Yan J."/>
        </authorList>
    </citation>
    <scope>NUCLEOTIDE SEQUENCE [LARGE SCALE GENOMIC DNA]</scope>
    <source>
        <strain evidence="3">Ta-2019</strain>
    </source>
</reference>
<comment type="caution">
    <text evidence="3">The sequence shown here is derived from an EMBL/GenBank/DDBJ whole genome shotgun (WGS) entry which is preliminary data.</text>
</comment>
<accession>A0AA38FMY5</accession>
<protein>
    <recommendedName>
        <fullName evidence="2">NPH3 domain-containing protein</fullName>
    </recommendedName>
</protein>
<proteinExistence type="predicted"/>
<dbReference type="AlphaFoldDB" id="A0AA38FMY5"/>
<name>A0AA38FMY5_TAXCH</name>
<evidence type="ECO:0000313" key="3">
    <source>
        <dbReference type="EMBL" id="KAH9307622.1"/>
    </source>
</evidence>
<keyword evidence="1" id="KW-0833">Ubl conjugation pathway</keyword>
<dbReference type="Pfam" id="PF03000">
    <property type="entry name" value="NPH3"/>
    <property type="match status" value="1"/>
</dbReference>
<dbReference type="InterPro" id="IPR043454">
    <property type="entry name" value="NPH3/RPT2-like"/>
</dbReference>
<dbReference type="Proteomes" id="UP000824469">
    <property type="component" value="Unassembled WGS sequence"/>
</dbReference>
<evidence type="ECO:0000259" key="2">
    <source>
        <dbReference type="PROSITE" id="PS51649"/>
    </source>
</evidence>
<dbReference type="EMBL" id="JAHRHJ020000007">
    <property type="protein sequence ID" value="KAH9307622.1"/>
    <property type="molecule type" value="Genomic_DNA"/>
</dbReference>
<dbReference type="PROSITE" id="PS51649">
    <property type="entry name" value="NPH3"/>
    <property type="match status" value="1"/>
</dbReference>
<feature type="domain" description="NPH3" evidence="2">
    <location>
        <begin position="1"/>
        <end position="300"/>
    </location>
</feature>
<sequence length="302" mass="34183">INGWNDLITIGNSSGHIHNKGNENPRAKDQIHDLRSLVCLVERGSGEVVLSDFGALLQTCQLPCLNIKHEKNYEMKNVVECFVRMLLMGKYIVPITFMFRVLRCALAWNAEKGCSIKLENKITTQLDQATVVDLLLPLKNDNDEIDDLGILEMESMQHIVYLFMSQQIDVGEESDYSIFNEGNASSHSSNSSNPFACNVIRVWDEYLTEMATLSNVSPDIFLDLVETVPSSSRPIPDHLYKDIHLYLKEKPVTSSASSPRHWLPIPEAENGLQHELLFEFSMLEISLEVVYTYMDSNVADLE</sequence>
<gene>
    <name evidence="3" type="ORF">KI387_035533</name>
</gene>
<dbReference type="InterPro" id="IPR027356">
    <property type="entry name" value="NPH3_dom"/>
</dbReference>
<feature type="non-terminal residue" evidence="3">
    <location>
        <position position="1"/>
    </location>
</feature>